<dbReference type="Proteomes" id="UP001497516">
    <property type="component" value="Chromosome 10"/>
</dbReference>
<accession>A0AAV2CZW8</accession>
<sequence length="84" mass="8813">MAAADLTISAPTLAASIFNFLNEIGNKGEKEGNGACNWAMLAMTNPILSQEIALFISLDVIKSNLGRVFSIVPPSMVKACGSVK</sequence>
<proteinExistence type="predicted"/>
<organism evidence="1 2">
    <name type="scientific">Linum trigynum</name>
    <dbReference type="NCBI Taxonomy" id="586398"/>
    <lineage>
        <taxon>Eukaryota</taxon>
        <taxon>Viridiplantae</taxon>
        <taxon>Streptophyta</taxon>
        <taxon>Embryophyta</taxon>
        <taxon>Tracheophyta</taxon>
        <taxon>Spermatophyta</taxon>
        <taxon>Magnoliopsida</taxon>
        <taxon>eudicotyledons</taxon>
        <taxon>Gunneridae</taxon>
        <taxon>Pentapetalae</taxon>
        <taxon>rosids</taxon>
        <taxon>fabids</taxon>
        <taxon>Malpighiales</taxon>
        <taxon>Linaceae</taxon>
        <taxon>Linum</taxon>
    </lineage>
</organism>
<evidence type="ECO:0000313" key="1">
    <source>
        <dbReference type="EMBL" id="CAL1361983.1"/>
    </source>
</evidence>
<gene>
    <name evidence="1" type="ORF">LTRI10_LOCUS9247</name>
</gene>
<dbReference type="EMBL" id="OZ034814">
    <property type="protein sequence ID" value="CAL1361983.1"/>
    <property type="molecule type" value="Genomic_DNA"/>
</dbReference>
<dbReference type="AlphaFoldDB" id="A0AAV2CZW8"/>
<protein>
    <submittedName>
        <fullName evidence="1">Uncharacterized protein</fullName>
    </submittedName>
</protein>
<keyword evidence="2" id="KW-1185">Reference proteome</keyword>
<reference evidence="1 2" key="1">
    <citation type="submission" date="2024-04" db="EMBL/GenBank/DDBJ databases">
        <authorList>
            <person name="Fracassetti M."/>
        </authorList>
    </citation>
    <scope>NUCLEOTIDE SEQUENCE [LARGE SCALE GENOMIC DNA]</scope>
</reference>
<evidence type="ECO:0000313" key="2">
    <source>
        <dbReference type="Proteomes" id="UP001497516"/>
    </source>
</evidence>
<name>A0AAV2CZW8_9ROSI</name>